<keyword evidence="2" id="KW-0808">Transferase</keyword>
<proteinExistence type="predicted"/>
<evidence type="ECO:0000256" key="1">
    <source>
        <dbReference type="SAM" id="MobiDB-lite"/>
    </source>
</evidence>
<feature type="compositionally biased region" description="Low complexity" evidence="1">
    <location>
        <begin position="59"/>
        <end position="74"/>
    </location>
</feature>
<feature type="region of interest" description="Disordered" evidence="1">
    <location>
        <begin position="58"/>
        <end position="87"/>
    </location>
</feature>
<sequence length="241" mass="27295">MVQVPTLVGNLAPFDMNLTQEAYVKLDKDNFPVEKCYNAYWLDEEYNPIMAQVNGTYQNTSSYNGRGNRGGRSLNSRDRTRGKGIYGRPNKVRHPCQICGLSNHTTPWCYNIFDEKYIEKRPSDQNRSSKSSTYTASPNSVEDQAWYVDSGASHHVTTDKDNVDKAKEYGDKFGNPMVTRSNAGIVKPKVYTADAISHSLDEIEPISLDEALKSEKWCKAMKEEYDALIKNQTWVLVSSEP</sequence>
<keyword evidence="2" id="KW-0695">RNA-directed DNA polymerase</keyword>
<comment type="caution">
    <text evidence="2">The sequence shown here is derived from an EMBL/GenBank/DDBJ whole genome shotgun (WGS) entry which is preliminary data.</text>
</comment>
<accession>A0ABD1NPM8</accession>
<gene>
    <name evidence="3" type="ORF">Adt_48006</name>
    <name evidence="2" type="ORF">Adt_48927</name>
</gene>
<organism evidence="2 4">
    <name type="scientific">Abeliophyllum distichum</name>
    <dbReference type="NCBI Taxonomy" id="126358"/>
    <lineage>
        <taxon>Eukaryota</taxon>
        <taxon>Viridiplantae</taxon>
        <taxon>Streptophyta</taxon>
        <taxon>Embryophyta</taxon>
        <taxon>Tracheophyta</taxon>
        <taxon>Spermatophyta</taxon>
        <taxon>Magnoliopsida</taxon>
        <taxon>eudicotyledons</taxon>
        <taxon>Gunneridae</taxon>
        <taxon>Pentapetalae</taxon>
        <taxon>asterids</taxon>
        <taxon>lamiids</taxon>
        <taxon>Lamiales</taxon>
        <taxon>Oleaceae</taxon>
        <taxon>Forsythieae</taxon>
        <taxon>Abeliophyllum</taxon>
    </lineage>
</organism>
<dbReference type="EMBL" id="JBFOLK010000632">
    <property type="protein sequence ID" value="KAL2453572.1"/>
    <property type="molecule type" value="Genomic_DNA"/>
</dbReference>
<keyword evidence="2" id="KW-0548">Nucleotidyltransferase</keyword>
<dbReference type="AlphaFoldDB" id="A0ABD1NPM8"/>
<dbReference type="Proteomes" id="UP001604336">
    <property type="component" value="Unassembled WGS sequence"/>
</dbReference>
<dbReference type="EMBL" id="JBFOLK010000350">
    <property type="protein sequence ID" value="KAL2454497.1"/>
    <property type="molecule type" value="Genomic_DNA"/>
</dbReference>
<evidence type="ECO:0000313" key="2">
    <source>
        <dbReference type="EMBL" id="KAL2453572.1"/>
    </source>
</evidence>
<reference evidence="4" key="1">
    <citation type="submission" date="2024-07" db="EMBL/GenBank/DDBJ databases">
        <title>Two chromosome-level genome assemblies of Korean endemic species Abeliophyllum distichum and Forsythia ovata (Oleaceae).</title>
        <authorList>
            <person name="Jang H."/>
        </authorList>
    </citation>
    <scope>NUCLEOTIDE SEQUENCE [LARGE SCALE GENOMIC DNA]</scope>
</reference>
<dbReference type="GO" id="GO:0003964">
    <property type="term" value="F:RNA-directed DNA polymerase activity"/>
    <property type="evidence" value="ECO:0007669"/>
    <property type="project" value="UniProtKB-KW"/>
</dbReference>
<protein>
    <submittedName>
        <fullName evidence="2">Reverse transcriptase Ty1/copia-type domain-containing protein</fullName>
    </submittedName>
</protein>
<evidence type="ECO:0000313" key="4">
    <source>
        <dbReference type="Proteomes" id="UP001604336"/>
    </source>
</evidence>
<evidence type="ECO:0000313" key="3">
    <source>
        <dbReference type="EMBL" id="KAL2454497.1"/>
    </source>
</evidence>
<name>A0ABD1NPM8_9LAMI</name>
<keyword evidence="4" id="KW-1185">Reference proteome</keyword>
<reference evidence="2" key="2">
    <citation type="submission" date="2024-07" db="EMBL/GenBank/DDBJ databases">
        <title>Two chromosome-level genome assemblies of Korean endemic species Abeliophyllum distichum and Forsythia ovata (Oleaceae).</title>
        <authorList>
            <person name="Mun J.H."/>
        </authorList>
    </citation>
    <scope>NUCLEOTIDE SEQUENCE</scope>
    <source>
        <strain evidence="2">KNKB198505000391</strain>
        <tissue evidence="2">Leaf</tissue>
    </source>
</reference>